<dbReference type="EMBL" id="UYYB01131485">
    <property type="protein sequence ID" value="VDM84613.1"/>
    <property type="molecule type" value="Genomic_DNA"/>
</dbReference>
<evidence type="ECO:0000256" key="1">
    <source>
        <dbReference type="SAM" id="MobiDB-lite"/>
    </source>
</evidence>
<evidence type="ECO:0000313" key="3">
    <source>
        <dbReference type="Proteomes" id="UP000270094"/>
    </source>
</evidence>
<feature type="region of interest" description="Disordered" evidence="1">
    <location>
        <begin position="148"/>
        <end position="173"/>
    </location>
</feature>
<name>A0A3P7JU78_STRVU</name>
<accession>A0A3P7JU78</accession>
<evidence type="ECO:0000313" key="2">
    <source>
        <dbReference type="EMBL" id="VDM84613.1"/>
    </source>
</evidence>
<proteinExistence type="predicted"/>
<feature type="compositionally biased region" description="Polar residues" evidence="1">
    <location>
        <begin position="148"/>
        <end position="159"/>
    </location>
</feature>
<keyword evidence="3" id="KW-1185">Reference proteome</keyword>
<dbReference type="AlphaFoldDB" id="A0A3P7JU78"/>
<feature type="compositionally biased region" description="Basic residues" evidence="1">
    <location>
        <begin position="163"/>
        <end position="173"/>
    </location>
</feature>
<reference evidence="2 3" key="1">
    <citation type="submission" date="2018-11" db="EMBL/GenBank/DDBJ databases">
        <authorList>
            <consortium name="Pathogen Informatics"/>
        </authorList>
    </citation>
    <scope>NUCLEOTIDE SEQUENCE [LARGE SCALE GENOMIC DNA]</scope>
</reference>
<organism evidence="2 3">
    <name type="scientific">Strongylus vulgaris</name>
    <name type="common">Blood worm</name>
    <dbReference type="NCBI Taxonomy" id="40348"/>
    <lineage>
        <taxon>Eukaryota</taxon>
        <taxon>Metazoa</taxon>
        <taxon>Ecdysozoa</taxon>
        <taxon>Nematoda</taxon>
        <taxon>Chromadorea</taxon>
        <taxon>Rhabditida</taxon>
        <taxon>Rhabditina</taxon>
        <taxon>Rhabditomorpha</taxon>
        <taxon>Strongyloidea</taxon>
        <taxon>Strongylidae</taxon>
        <taxon>Strongylus</taxon>
    </lineage>
</organism>
<gene>
    <name evidence="2" type="ORF">SVUK_LOCUS19611</name>
</gene>
<sequence length="181" mass="19214">MGSSNDIFSLNEPMKTQLVGGMGGMETVVQEEHRIGGTPDQSMLPASTFGSDSALMSPVSSNLPSLSQVINDPMKSQLGGGMNSMGTVVEEELRVGGVPDQNMLSPHIFGNQPNPLNMPSISTISGSLASFNKPSRCSLASFNKPSRCNMGPMNSQSSFGGMARKKREAPTRAHRLTIQKL</sequence>
<protein>
    <submittedName>
        <fullName evidence="2">Uncharacterized protein</fullName>
    </submittedName>
</protein>
<dbReference type="Proteomes" id="UP000270094">
    <property type="component" value="Unassembled WGS sequence"/>
</dbReference>